<dbReference type="OrthoDB" id="3512640at2759"/>
<proteinExistence type="inferred from homology"/>
<dbReference type="STRING" id="2880.D7G0G7"/>
<dbReference type="AlphaFoldDB" id="D7G0G7"/>
<evidence type="ECO:0000256" key="2">
    <source>
        <dbReference type="ARBA" id="ARBA00023002"/>
    </source>
</evidence>
<dbReference type="InterPro" id="IPR043144">
    <property type="entry name" value="Mal/L-sulf/L-lact_DH-like_ah"/>
</dbReference>
<dbReference type="PANTHER" id="PTHR11091">
    <property type="entry name" value="OXIDOREDUCTASE-RELATED"/>
    <property type="match status" value="1"/>
</dbReference>
<keyword evidence="2" id="KW-0560">Oxidoreductase</keyword>
<reference evidence="3 4" key="1">
    <citation type="journal article" date="2010" name="Nature">
        <title>The Ectocarpus genome and the independent evolution of multicellularity in brown algae.</title>
        <authorList>
            <person name="Cock J.M."/>
            <person name="Sterck L."/>
            <person name="Rouze P."/>
            <person name="Scornet D."/>
            <person name="Allen A.E."/>
            <person name="Amoutzias G."/>
            <person name="Anthouard V."/>
            <person name="Artiguenave F."/>
            <person name="Aury J.M."/>
            <person name="Badger J.H."/>
            <person name="Beszteri B."/>
            <person name="Billiau K."/>
            <person name="Bonnet E."/>
            <person name="Bothwell J.H."/>
            <person name="Bowler C."/>
            <person name="Boyen C."/>
            <person name="Brownlee C."/>
            <person name="Carrano C.J."/>
            <person name="Charrier B."/>
            <person name="Cho G.Y."/>
            <person name="Coelho S.M."/>
            <person name="Collen J."/>
            <person name="Corre E."/>
            <person name="Da Silva C."/>
            <person name="Delage L."/>
            <person name="Delaroque N."/>
            <person name="Dittami S.M."/>
            <person name="Doulbeau S."/>
            <person name="Elias M."/>
            <person name="Farnham G."/>
            <person name="Gachon C.M."/>
            <person name="Gschloessl B."/>
            <person name="Heesch S."/>
            <person name="Jabbari K."/>
            <person name="Jubin C."/>
            <person name="Kawai H."/>
            <person name="Kimura K."/>
            <person name="Kloareg B."/>
            <person name="Kupper F.C."/>
            <person name="Lang D."/>
            <person name="Le Bail A."/>
            <person name="Leblanc C."/>
            <person name="Lerouge P."/>
            <person name="Lohr M."/>
            <person name="Lopez P.J."/>
            <person name="Martens C."/>
            <person name="Maumus F."/>
            <person name="Michel G."/>
            <person name="Miranda-Saavedra D."/>
            <person name="Morales J."/>
            <person name="Moreau H."/>
            <person name="Motomura T."/>
            <person name="Nagasato C."/>
            <person name="Napoli C.A."/>
            <person name="Nelson D.R."/>
            <person name="Nyvall-Collen P."/>
            <person name="Peters A.F."/>
            <person name="Pommier C."/>
            <person name="Potin P."/>
            <person name="Poulain J."/>
            <person name="Quesneville H."/>
            <person name="Read B."/>
            <person name="Rensing S.A."/>
            <person name="Ritter A."/>
            <person name="Rousvoal S."/>
            <person name="Samanta M."/>
            <person name="Samson G."/>
            <person name="Schroeder D.C."/>
            <person name="Segurens B."/>
            <person name="Strittmatter M."/>
            <person name="Tonon T."/>
            <person name="Tregear J.W."/>
            <person name="Valentin K."/>
            <person name="von Dassow P."/>
            <person name="Yamagishi T."/>
            <person name="Van de Peer Y."/>
            <person name="Wincker P."/>
        </authorList>
    </citation>
    <scope>NUCLEOTIDE SEQUENCE [LARGE SCALE GENOMIC DNA]</scope>
    <source>
        <strain evidence="4">Ec32 / CCAP1310/4</strain>
    </source>
</reference>
<dbReference type="PANTHER" id="PTHR11091:SF0">
    <property type="entry name" value="MALATE DEHYDROGENASE"/>
    <property type="match status" value="1"/>
</dbReference>
<comment type="similarity">
    <text evidence="1">Belongs to the LDH2/MDH2 oxidoreductase family.</text>
</comment>
<protein>
    <submittedName>
        <fullName evidence="3">Malate/L-lact (ISS)</fullName>
    </submittedName>
</protein>
<dbReference type="InterPro" id="IPR003767">
    <property type="entry name" value="Malate/L-lactate_DH-like"/>
</dbReference>
<dbReference type="Pfam" id="PF02615">
    <property type="entry name" value="Ldh_2"/>
    <property type="match status" value="1"/>
</dbReference>
<evidence type="ECO:0000313" key="4">
    <source>
        <dbReference type="Proteomes" id="UP000002630"/>
    </source>
</evidence>
<organism evidence="3 4">
    <name type="scientific">Ectocarpus siliculosus</name>
    <name type="common">Brown alga</name>
    <name type="synonym">Conferva siliculosa</name>
    <dbReference type="NCBI Taxonomy" id="2880"/>
    <lineage>
        <taxon>Eukaryota</taxon>
        <taxon>Sar</taxon>
        <taxon>Stramenopiles</taxon>
        <taxon>Ochrophyta</taxon>
        <taxon>PX clade</taxon>
        <taxon>Phaeophyceae</taxon>
        <taxon>Ectocarpales</taxon>
        <taxon>Ectocarpaceae</taxon>
        <taxon>Ectocarpus</taxon>
    </lineage>
</organism>
<dbReference type="InParanoid" id="D7G0G7"/>
<accession>D7G0G7</accession>
<dbReference type="GO" id="GO:0016491">
    <property type="term" value="F:oxidoreductase activity"/>
    <property type="evidence" value="ECO:0007669"/>
    <property type="project" value="UniProtKB-KW"/>
</dbReference>
<name>D7G0G7_ECTSI</name>
<evidence type="ECO:0000313" key="3">
    <source>
        <dbReference type="EMBL" id="CBJ32996.1"/>
    </source>
</evidence>
<evidence type="ECO:0000256" key="1">
    <source>
        <dbReference type="ARBA" id="ARBA00006056"/>
    </source>
</evidence>
<dbReference type="eggNOG" id="ENOG502QRW5">
    <property type="taxonomic scope" value="Eukaryota"/>
</dbReference>
<dbReference type="Gene3D" id="1.10.1530.10">
    <property type="match status" value="1"/>
</dbReference>
<dbReference type="InterPro" id="IPR043143">
    <property type="entry name" value="Mal/L-sulf/L-lact_DH-like_NADP"/>
</dbReference>
<gene>
    <name evidence="3" type="ORF">Esi_0402_0003</name>
</gene>
<dbReference type="Gene3D" id="3.30.1370.60">
    <property type="entry name" value="Hypothetical oxidoreductase yiak, domain 2"/>
    <property type="match status" value="1"/>
</dbReference>
<sequence>MSGNGGEKRKADEMTAAADVVEVPLAELKDVAEKGVSKLGYNEEDTKVICDILMYSQLRGGNQGLIKIITHGADKAPDCVPAKVVHESKLSARLDGGKTHGMLVVSKAVNMAIAKAKEHGFGMVGTSNTSTSTGSIGYYARAIADAGLIAFCFAQSPEFVAPFGAYEALLGTNPIAVGIPREEGKEPIVLDMATAAYPFFGLLEAKTAGKPIPGDVAYDAEGNATTDPAEALKGAIRVFDRSYKGGNLSLIVELLAGPLVRAATTDKKSAKNWGNLVLAVDPELMGDKAEFAAGTETVLARIKGAKKLPGVKEIMLPGEGGSARAAAVSASGVVSVEKNLYEGMKTAAGL</sequence>
<dbReference type="Proteomes" id="UP000002630">
    <property type="component" value="Unassembled WGS sequence"/>
</dbReference>
<dbReference type="InterPro" id="IPR036111">
    <property type="entry name" value="Mal/L-sulfo/L-lacto_DH-like_sf"/>
</dbReference>
<dbReference type="EMBL" id="FN649760">
    <property type="protein sequence ID" value="CBJ32996.1"/>
    <property type="molecule type" value="Genomic_DNA"/>
</dbReference>
<keyword evidence="4" id="KW-1185">Reference proteome</keyword>
<dbReference type="SUPFAM" id="SSF89733">
    <property type="entry name" value="L-sulfolactate dehydrogenase-like"/>
    <property type="match status" value="1"/>
</dbReference>